<evidence type="ECO:0000313" key="9">
    <source>
        <dbReference type="Proteomes" id="UP000253845"/>
    </source>
</evidence>
<dbReference type="VEuPathDB" id="FungiDB:M747DRAFT_151171"/>
<evidence type="ECO:0000256" key="2">
    <source>
        <dbReference type="ARBA" id="ARBA00023015"/>
    </source>
</evidence>
<gene>
    <name evidence="8" type="ORF">M747DRAFT_151171</name>
</gene>
<keyword evidence="2" id="KW-0805">Transcription regulation</keyword>
<evidence type="ECO:0000313" key="8">
    <source>
        <dbReference type="EMBL" id="RDH23473.1"/>
    </source>
</evidence>
<dbReference type="AlphaFoldDB" id="A0A370CBU2"/>
<dbReference type="PANTHER" id="PTHR47540:SF4">
    <property type="entry name" value="TRANSCRIPTION FACTOR RGLT"/>
    <property type="match status" value="1"/>
</dbReference>
<reference evidence="8 9" key="1">
    <citation type="submission" date="2018-07" db="EMBL/GenBank/DDBJ databases">
        <title>Section-level genome sequencing of Aspergillus section Nigri to investigate inter- and intra-species variation.</title>
        <authorList>
            <consortium name="DOE Joint Genome Institute"/>
            <person name="Vesth T.C."/>
            <person name="Nybo J.L."/>
            <person name="Theobald S."/>
            <person name="Frisvad J.C."/>
            <person name="Larsen T.O."/>
            <person name="Nielsen K.F."/>
            <person name="Hoof J.B."/>
            <person name="Brandl J."/>
            <person name="Salamov A."/>
            <person name="Riley R."/>
            <person name="Gladden J.M."/>
            <person name="Phatale P."/>
            <person name="Nielsen M.T."/>
            <person name="Lyhne E.K."/>
            <person name="Kogle M.E."/>
            <person name="Strasser K."/>
            <person name="McDonnell E."/>
            <person name="Barry K."/>
            <person name="Clum A."/>
            <person name="Chen C."/>
            <person name="Nolan M."/>
            <person name="Sandor L."/>
            <person name="Kuo A."/>
            <person name="Lipzen A."/>
            <person name="Hainaut M."/>
            <person name="Drula E."/>
            <person name="Tsang A."/>
            <person name="Magnuson J.K."/>
            <person name="Henrissat B."/>
            <person name="Wiebenga A."/>
            <person name="Simmons B.A."/>
            <person name="Makela M.R."/>
            <person name="De vries R.P."/>
            <person name="Grigoriev I.V."/>
            <person name="Mortensen U.H."/>
            <person name="Baker S.E."/>
            <person name="Andersen M.R."/>
        </authorList>
    </citation>
    <scope>NUCLEOTIDE SEQUENCE [LARGE SCALE GENOMIC DNA]</scope>
    <source>
        <strain evidence="8 9">ATCC 13496</strain>
    </source>
</reference>
<dbReference type="Proteomes" id="UP000253845">
    <property type="component" value="Unassembled WGS sequence"/>
</dbReference>
<dbReference type="PROSITE" id="PS00463">
    <property type="entry name" value="ZN2_CY6_FUNGAL_1"/>
    <property type="match status" value="1"/>
</dbReference>
<dbReference type="SMART" id="SM00066">
    <property type="entry name" value="GAL4"/>
    <property type="match status" value="1"/>
</dbReference>
<keyword evidence="5" id="KW-0539">Nucleus</keyword>
<evidence type="ECO:0000259" key="7">
    <source>
        <dbReference type="PROSITE" id="PS50048"/>
    </source>
</evidence>
<evidence type="ECO:0000256" key="5">
    <source>
        <dbReference type="ARBA" id="ARBA00023242"/>
    </source>
</evidence>
<sequence>MMHQQFSLECSQPHPVYSSNAAMSDAATGVARGKRHAACDECRSRKLKCSGEATGCTRCIKQSLTCHYSLQKQMGRPPKKRMREDEDPSPPFGLPGNEPWTSESDFASLGPSTIESTETAPSDYSGQINFFTDANSNIDAGQFLLNKPIDAAPTTVSPWPDFSNVSSSAANLYTLPPDLSLLQQSSAASSPNSEESDRQCPCLSCLYLCLSHLSSLAPFPLSHHNLCSLYIASRTARAVIRCQICPLRFTTGMQNVTFTGTLLTVIADTWLRISKVNAVDFGRQSAPPAYAAAIDASPNPAKGWEDWLRQTVRYRVIGGPCDPAGMPPGADDGPSLLSLIEEMEERQRRWHRSHPLPVEERHLPIPKTDGSKEEESCHERDALCMRIIQSARNVIPKFGFQPSDYPDDAVAKKTA</sequence>
<dbReference type="GO" id="GO:0008270">
    <property type="term" value="F:zinc ion binding"/>
    <property type="evidence" value="ECO:0007669"/>
    <property type="project" value="InterPro"/>
</dbReference>
<dbReference type="InterPro" id="IPR051711">
    <property type="entry name" value="Stress_Response_Reg"/>
</dbReference>
<dbReference type="GO" id="GO:0005634">
    <property type="term" value="C:nucleus"/>
    <property type="evidence" value="ECO:0007669"/>
    <property type="project" value="UniProtKB-SubCell"/>
</dbReference>
<organism evidence="8 9">
    <name type="scientific">Aspergillus niger ATCC 13496</name>
    <dbReference type="NCBI Taxonomy" id="1353008"/>
    <lineage>
        <taxon>Eukaryota</taxon>
        <taxon>Fungi</taxon>
        <taxon>Dikarya</taxon>
        <taxon>Ascomycota</taxon>
        <taxon>Pezizomycotina</taxon>
        <taxon>Eurotiomycetes</taxon>
        <taxon>Eurotiomycetidae</taxon>
        <taxon>Eurotiales</taxon>
        <taxon>Aspergillaceae</taxon>
        <taxon>Aspergillus</taxon>
        <taxon>Aspergillus subgen. Circumdati</taxon>
    </lineage>
</organism>
<comment type="subcellular location">
    <subcellularLocation>
        <location evidence="1">Nucleus</location>
    </subcellularLocation>
</comment>
<dbReference type="Gene3D" id="4.10.240.10">
    <property type="entry name" value="Zn(2)-C6 fungal-type DNA-binding domain"/>
    <property type="match status" value="1"/>
</dbReference>
<proteinExistence type="predicted"/>
<dbReference type="GO" id="GO:0000981">
    <property type="term" value="F:DNA-binding transcription factor activity, RNA polymerase II-specific"/>
    <property type="evidence" value="ECO:0007669"/>
    <property type="project" value="InterPro"/>
</dbReference>
<evidence type="ECO:0000256" key="1">
    <source>
        <dbReference type="ARBA" id="ARBA00004123"/>
    </source>
</evidence>
<dbReference type="GO" id="GO:0043565">
    <property type="term" value="F:sequence-specific DNA binding"/>
    <property type="evidence" value="ECO:0007669"/>
    <property type="project" value="TreeGrafter"/>
</dbReference>
<evidence type="ECO:0000256" key="6">
    <source>
        <dbReference type="SAM" id="MobiDB-lite"/>
    </source>
</evidence>
<protein>
    <recommendedName>
        <fullName evidence="7">Zn(2)-C6 fungal-type domain-containing protein</fullName>
    </recommendedName>
</protein>
<dbReference type="SUPFAM" id="SSF57701">
    <property type="entry name" value="Zn2/Cys6 DNA-binding domain"/>
    <property type="match status" value="1"/>
</dbReference>
<dbReference type="Pfam" id="PF00172">
    <property type="entry name" value="Zn_clus"/>
    <property type="match status" value="1"/>
</dbReference>
<feature type="domain" description="Zn(2)-C6 fungal-type" evidence="7">
    <location>
        <begin position="38"/>
        <end position="68"/>
    </location>
</feature>
<accession>A0A370CBU2</accession>
<dbReference type="CDD" id="cd00067">
    <property type="entry name" value="GAL4"/>
    <property type="match status" value="1"/>
</dbReference>
<dbReference type="EMBL" id="KZ851904">
    <property type="protein sequence ID" value="RDH23473.1"/>
    <property type="molecule type" value="Genomic_DNA"/>
</dbReference>
<evidence type="ECO:0000256" key="4">
    <source>
        <dbReference type="ARBA" id="ARBA00023163"/>
    </source>
</evidence>
<dbReference type="InterPro" id="IPR036864">
    <property type="entry name" value="Zn2-C6_fun-type_DNA-bd_sf"/>
</dbReference>
<feature type="region of interest" description="Disordered" evidence="6">
    <location>
        <begin position="73"/>
        <end position="102"/>
    </location>
</feature>
<keyword evidence="3" id="KW-0238">DNA-binding</keyword>
<dbReference type="GO" id="GO:0045944">
    <property type="term" value="P:positive regulation of transcription by RNA polymerase II"/>
    <property type="evidence" value="ECO:0007669"/>
    <property type="project" value="TreeGrafter"/>
</dbReference>
<dbReference type="PROSITE" id="PS50048">
    <property type="entry name" value="ZN2_CY6_FUNGAL_2"/>
    <property type="match status" value="1"/>
</dbReference>
<dbReference type="InterPro" id="IPR001138">
    <property type="entry name" value="Zn2Cys6_DnaBD"/>
</dbReference>
<evidence type="ECO:0000256" key="3">
    <source>
        <dbReference type="ARBA" id="ARBA00023125"/>
    </source>
</evidence>
<keyword evidence="4" id="KW-0804">Transcription</keyword>
<name>A0A370CBU2_ASPNG</name>
<dbReference type="PANTHER" id="PTHR47540">
    <property type="entry name" value="THIAMINE REPRESSIBLE GENES REGULATORY PROTEIN THI5"/>
    <property type="match status" value="1"/>
</dbReference>